<evidence type="ECO:0000256" key="1">
    <source>
        <dbReference type="SAM" id="Phobius"/>
    </source>
</evidence>
<organism evidence="2 3">
    <name type="scientific">Enterococcus thailandicus</name>
    <dbReference type="NCBI Taxonomy" id="417368"/>
    <lineage>
        <taxon>Bacteria</taxon>
        <taxon>Bacillati</taxon>
        <taxon>Bacillota</taxon>
        <taxon>Bacilli</taxon>
        <taxon>Lactobacillales</taxon>
        <taxon>Enterococcaceae</taxon>
        <taxon>Enterococcus</taxon>
    </lineage>
</organism>
<dbReference type="GeneID" id="77487403"/>
<dbReference type="RefSeq" id="WP_067482271.1">
    <property type="nucleotide sequence ID" value="NZ_CP023074.1"/>
</dbReference>
<comment type="caution">
    <text evidence="2">The sequence shown here is derived from an EMBL/GenBank/DDBJ whole genome shotgun (WGS) entry which is preliminary data.</text>
</comment>
<evidence type="ECO:0000313" key="2">
    <source>
        <dbReference type="EMBL" id="OAQ56523.1"/>
    </source>
</evidence>
<dbReference type="EMBL" id="LWMN01000010">
    <property type="protein sequence ID" value="OAQ56523.1"/>
    <property type="molecule type" value="Genomic_DNA"/>
</dbReference>
<keyword evidence="1" id="KW-0472">Membrane</keyword>
<dbReference type="InterPro" id="IPR020215">
    <property type="entry name" value="EbsA-like"/>
</dbReference>
<feature type="transmembrane region" description="Helical" evidence="1">
    <location>
        <begin position="12"/>
        <end position="33"/>
    </location>
</feature>
<dbReference type="AlphaFoldDB" id="A0A179EUQ9"/>
<dbReference type="Proteomes" id="UP000078516">
    <property type="component" value="Unassembled WGS sequence"/>
</dbReference>
<name>A0A179EUQ9_ENTTH</name>
<sequence length="150" mass="17546">MKKIIRWQPELAQSIIYWSLTLIIFFFSLILSLENTGPYWKSNVVMGIFAVFLLLGLRRSFVLEKNSIKIRYAAFWKDKKLTLQQVEKVAPHDHGLELKLTDELEPAIYLLRAKDRVPVRNYFAGTSQEVFVDQSRKDKSKDQSNSSHKQ</sequence>
<dbReference type="Pfam" id="PF17255">
    <property type="entry name" value="EbsA"/>
    <property type="match status" value="1"/>
</dbReference>
<reference evidence="2 3" key="1">
    <citation type="submission" date="2016-04" db="EMBL/GenBank/DDBJ databases">
        <title>Draft genome of an Enterococcus thailandicus strain isolated from bovine feces.</title>
        <authorList>
            <person name="Beukers A.G."/>
            <person name="Zaheer R."/>
            <person name="Goji N."/>
            <person name="Cook S.R."/>
            <person name="Amoako K."/>
            <person name="Chaves A.V."/>
            <person name="Ward M.P."/>
            <person name="Mcallister T.A."/>
        </authorList>
    </citation>
    <scope>NUCLEOTIDE SEQUENCE [LARGE SCALE GENOMIC DNA]</scope>
    <source>
        <strain evidence="2 3">F0711D 46</strain>
    </source>
</reference>
<keyword evidence="3" id="KW-1185">Reference proteome</keyword>
<keyword evidence="1" id="KW-1133">Transmembrane helix</keyword>
<feature type="transmembrane region" description="Helical" evidence="1">
    <location>
        <begin position="39"/>
        <end position="57"/>
    </location>
</feature>
<keyword evidence="1" id="KW-0812">Transmembrane</keyword>
<gene>
    <name evidence="2" type="ORF">A6E74_03680</name>
</gene>
<evidence type="ECO:0000313" key="3">
    <source>
        <dbReference type="Proteomes" id="UP000078516"/>
    </source>
</evidence>
<proteinExistence type="predicted"/>
<protein>
    <submittedName>
        <fullName evidence="2">EbsA protein</fullName>
    </submittedName>
</protein>
<accession>A0A179EUQ9</accession>